<keyword evidence="1" id="KW-0812">Transmembrane</keyword>
<dbReference type="InterPro" id="IPR041119">
    <property type="entry name" value="SLATT_6"/>
</dbReference>
<sequence>MNKKIIKEWGENTAYGAKSHYKTADLKRIFLKSLIVTNILFAIFSILELELQLITKIFGVVSLIASILLLIYESQEDENTISRHMKIGDEYLSIHYKLQELFYKESCSDEEFEEVSKKIERLNKKDKPIINQIAKRMAESAIENKGEMKKWWK</sequence>
<comment type="caution">
    <text evidence="3">The sequence shown here is derived from an EMBL/GenBank/DDBJ whole genome shotgun (WGS) entry which is preliminary data.</text>
</comment>
<accession>A0A9X1ZVB2</accession>
<dbReference type="RefSeq" id="WP_249601886.1">
    <property type="nucleotide sequence ID" value="NZ_JAKHSK010000016.1"/>
</dbReference>
<reference evidence="3" key="1">
    <citation type="submission" date="2022-01" db="EMBL/GenBank/DDBJ databases">
        <title>Genome sequencing of Zunongwangia sp. M21534 genome.</title>
        <authorList>
            <person name="Chen Y."/>
            <person name="Dong C."/>
            <person name="Shao Z."/>
        </authorList>
    </citation>
    <scope>NUCLEOTIDE SEQUENCE</scope>
    <source>
        <strain evidence="3">MCCC M21534</strain>
    </source>
</reference>
<dbReference type="EMBL" id="JAKHSK010000016">
    <property type="protein sequence ID" value="MCL6219103.1"/>
    <property type="molecule type" value="Genomic_DNA"/>
</dbReference>
<proteinExistence type="predicted"/>
<evidence type="ECO:0000259" key="2">
    <source>
        <dbReference type="Pfam" id="PF18169"/>
    </source>
</evidence>
<feature type="transmembrane region" description="Helical" evidence="1">
    <location>
        <begin position="29"/>
        <end position="47"/>
    </location>
</feature>
<dbReference type="AlphaFoldDB" id="A0A9X1ZVB2"/>
<dbReference type="Pfam" id="PF18169">
    <property type="entry name" value="SLATT_6"/>
    <property type="match status" value="1"/>
</dbReference>
<protein>
    <recommendedName>
        <fullName evidence="2">SMODS and SLOG-associating 2TM effector domain-containing protein</fullName>
    </recommendedName>
</protein>
<keyword evidence="1" id="KW-1133">Transmembrane helix</keyword>
<feature type="transmembrane region" description="Helical" evidence="1">
    <location>
        <begin position="53"/>
        <end position="72"/>
    </location>
</feature>
<gene>
    <name evidence="3" type="ORF">L1967_12435</name>
</gene>
<name>A0A9X1ZVB2_9FLAO</name>
<evidence type="ECO:0000313" key="4">
    <source>
        <dbReference type="Proteomes" id="UP001139521"/>
    </source>
</evidence>
<keyword evidence="4" id="KW-1185">Reference proteome</keyword>
<evidence type="ECO:0000313" key="3">
    <source>
        <dbReference type="EMBL" id="MCL6219103.1"/>
    </source>
</evidence>
<organism evidence="3 4">
    <name type="scientific">Zunongwangia pacifica</name>
    <dbReference type="NCBI Taxonomy" id="2911062"/>
    <lineage>
        <taxon>Bacteria</taxon>
        <taxon>Pseudomonadati</taxon>
        <taxon>Bacteroidota</taxon>
        <taxon>Flavobacteriia</taxon>
        <taxon>Flavobacteriales</taxon>
        <taxon>Flavobacteriaceae</taxon>
        <taxon>Zunongwangia</taxon>
    </lineage>
</organism>
<dbReference type="Proteomes" id="UP001139521">
    <property type="component" value="Unassembled WGS sequence"/>
</dbReference>
<keyword evidence="1" id="KW-0472">Membrane</keyword>
<feature type="domain" description="SMODS and SLOG-associating 2TM effector" evidence="2">
    <location>
        <begin position="3"/>
        <end position="127"/>
    </location>
</feature>
<evidence type="ECO:0000256" key="1">
    <source>
        <dbReference type="SAM" id="Phobius"/>
    </source>
</evidence>